<dbReference type="EMBL" id="JAOYFB010000005">
    <property type="protein sequence ID" value="KAK4017034.1"/>
    <property type="molecule type" value="Genomic_DNA"/>
</dbReference>
<organism evidence="7 8">
    <name type="scientific">Daphnia magna</name>
    <dbReference type="NCBI Taxonomy" id="35525"/>
    <lineage>
        <taxon>Eukaryota</taxon>
        <taxon>Metazoa</taxon>
        <taxon>Ecdysozoa</taxon>
        <taxon>Arthropoda</taxon>
        <taxon>Crustacea</taxon>
        <taxon>Branchiopoda</taxon>
        <taxon>Diplostraca</taxon>
        <taxon>Cladocera</taxon>
        <taxon>Anomopoda</taxon>
        <taxon>Daphniidae</taxon>
        <taxon>Daphnia</taxon>
    </lineage>
</organism>
<dbReference type="Pfam" id="PF09446">
    <property type="entry name" value="VMA21"/>
    <property type="match status" value="1"/>
</dbReference>
<evidence type="ECO:0008006" key="9">
    <source>
        <dbReference type="Google" id="ProtNLM"/>
    </source>
</evidence>
<evidence type="ECO:0000256" key="5">
    <source>
        <dbReference type="ARBA" id="ARBA00023329"/>
    </source>
</evidence>
<keyword evidence="8" id="KW-1185">Reference proteome</keyword>
<keyword evidence="2" id="KW-0256">Endoplasmic reticulum</keyword>
<evidence type="ECO:0000313" key="8">
    <source>
        <dbReference type="Proteomes" id="UP001234178"/>
    </source>
</evidence>
<evidence type="ECO:0000256" key="1">
    <source>
        <dbReference type="ARBA" id="ARBA00022692"/>
    </source>
</evidence>
<dbReference type="InterPro" id="IPR019013">
    <property type="entry name" value="Vma21"/>
</dbReference>
<reference evidence="7 8" key="1">
    <citation type="journal article" date="2023" name="Nucleic Acids Res.">
        <title>The hologenome of Daphnia magna reveals possible DNA methylation and microbiome-mediated evolution of the host genome.</title>
        <authorList>
            <person name="Chaturvedi A."/>
            <person name="Li X."/>
            <person name="Dhandapani V."/>
            <person name="Marshall H."/>
            <person name="Kissane S."/>
            <person name="Cuenca-Cambronero M."/>
            <person name="Asole G."/>
            <person name="Calvet F."/>
            <person name="Ruiz-Romero M."/>
            <person name="Marangio P."/>
            <person name="Guigo R."/>
            <person name="Rago D."/>
            <person name="Mirbahai L."/>
            <person name="Eastwood N."/>
            <person name="Colbourne J.K."/>
            <person name="Zhou J."/>
            <person name="Mallon E."/>
            <person name="Orsini L."/>
        </authorList>
    </citation>
    <scope>NUCLEOTIDE SEQUENCE [LARGE SCALE GENOMIC DNA]</scope>
    <source>
        <strain evidence="7">LRV0_1</strain>
    </source>
</reference>
<evidence type="ECO:0000256" key="3">
    <source>
        <dbReference type="ARBA" id="ARBA00022989"/>
    </source>
</evidence>
<protein>
    <recommendedName>
        <fullName evidence="9">Vacuolar ATPase assembly integral membrane protein VMA21 homolog</fullName>
    </recommendedName>
</protein>
<sequence>MASQAATGIKKLQAEESEAVVFQTVLFYSLAILLVPVAAFIGSKVTLGGILGFETHSCNIWSAVIAVIVLHLMLGLYIYRTFYPAPTKQTKQD</sequence>
<evidence type="ECO:0000256" key="4">
    <source>
        <dbReference type="ARBA" id="ARBA00023136"/>
    </source>
</evidence>
<keyword evidence="5" id="KW-0968">Cytoplasmic vesicle</keyword>
<evidence type="ECO:0000256" key="6">
    <source>
        <dbReference type="SAM" id="Phobius"/>
    </source>
</evidence>
<comment type="caution">
    <text evidence="7">The sequence shown here is derived from an EMBL/GenBank/DDBJ whole genome shotgun (WGS) entry which is preliminary data.</text>
</comment>
<dbReference type="Proteomes" id="UP001234178">
    <property type="component" value="Unassembled WGS sequence"/>
</dbReference>
<evidence type="ECO:0000256" key="2">
    <source>
        <dbReference type="ARBA" id="ARBA00022824"/>
    </source>
</evidence>
<accession>A0ABQ9ZWX4</accession>
<gene>
    <name evidence="7" type="ORF">OUZ56_031990</name>
</gene>
<feature type="transmembrane region" description="Helical" evidence="6">
    <location>
        <begin position="60"/>
        <end position="79"/>
    </location>
</feature>
<evidence type="ECO:0000313" key="7">
    <source>
        <dbReference type="EMBL" id="KAK4017034.1"/>
    </source>
</evidence>
<feature type="transmembrane region" description="Helical" evidence="6">
    <location>
        <begin position="20"/>
        <end position="40"/>
    </location>
</feature>
<keyword evidence="1 6" id="KW-0812">Transmembrane</keyword>
<keyword evidence="4 6" id="KW-0472">Membrane</keyword>
<name>A0ABQ9ZWX4_9CRUS</name>
<keyword evidence="3 6" id="KW-1133">Transmembrane helix</keyword>
<proteinExistence type="predicted"/>